<dbReference type="CDD" id="cd02198">
    <property type="entry name" value="YjgH_like"/>
    <property type="match status" value="1"/>
</dbReference>
<dbReference type="Gene3D" id="3.30.1330.40">
    <property type="entry name" value="RutC-like"/>
    <property type="match status" value="1"/>
</dbReference>
<dbReference type="PANTHER" id="PTHR11803:SF44">
    <property type="entry name" value="RUTC FAMILY PROTEIN YJGH"/>
    <property type="match status" value="1"/>
</dbReference>
<dbReference type="Pfam" id="PF01042">
    <property type="entry name" value="Ribonuc_L-PSP"/>
    <property type="match status" value="1"/>
</dbReference>
<gene>
    <name evidence="1" type="ORF">J2W25_002278</name>
</gene>
<dbReference type="PANTHER" id="PTHR11803">
    <property type="entry name" value="2-IMINOBUTANOATE/2-IMINOPROPANOATE DEAMINASE RIDA"/>
    <property type="match status" value="1"/>
</dbReference>
<sequence>MKRQMINPAPVKARHYDQLHFSSATRVGDMIWVSGQVGFDPATGKPGEGMAAQARLAFQNLEGVLKEAGATMADIVEIMTFHIDLRGPDIHEFVKVKDEFLPDRYPSWTGVGVTQLAHPAFLVEVRAVAVAGCGAE</sequence>
<dbReference type="EMBL" id="JAUSRR010000003">
    <property type="protein sequence ID" value="MDP9923257.1"/>
    <property type="molecule type" value="Genomic_DNA"/>
</dbReference>
<dbReference type="GO" id="GO:0019239">
    <property type="term" value="F:deaminase activity"/>
    <property type="evidence" value="ECO:0007669"/>
    <property type="project" value="TreeGrafter"/>
</dbReference>
<comment type="caution">
    <text evidence="1">The sequence shown here is derived from an EMBL/GenBank/DDBJ whole genome shotgun (WGS) entry which is preliminary data.</text>
</comment>
<dbReference type="Proteomes" id="UP001244295">
    <property type="component" value="Unassembled WGS sequence"/>
</dbReference>
<reference evidence="1" key="1">
    <citation type="submission" date="2023-07" db="EMBL/GenBank/DDBJ databases">
        <title>Sorghum-associated microbial communities from plants grown in Nebraska, USA.</title>
        <authorList>
            <person name="Schachtman D."/>
        </authorList>
    </citation>
    <scope>NUCLEOTIDE SEQUENCE</scope>
    <source>
        <strain evidence="1">DS2795</strain>
    </source>
</reference>
<protein>
    <submittedName>
        <fullName evidence="1">Enamine deaminase RidA (YjgF/YER057c/UK114 family)</fullName>
    </submittedName>
</protein>
<evidence type="ECO:0000313" key="2">
    <source>
        <dbReference type="Proteomes" id="UP001244295"/>
    </source>
</evidence>
<evidence type="ECO:0000313" key="1">
    <source>
        <dbReference type="EMBL" id="MDP9923257.1"/>
    </source>
</evidence>
<dbReference type="GO" id="GO:0005829">
    <property type="term" value="C:cytosol"/>
    <property type="evidence" value="ECO:0007669"/>
    <property type="project" value="TreeGrafter"/>
</dbReference>
<dbReference type="InterPro" id="IPR035959">
    <property type="entry name" value="RutC-like_sf"/>
</dbReference>
<dbReference type="InterPro" id="IPR006175">
    <property type="entry name" value="YjgF/YER057c/UK114"/>
</dbReference>
<accession>A0AAW8DUX5</accession>
<dbReference type="SUPFAM" id="SSF55298">
    <property type="entry name" value="YjgF-like"/>
    <property type="match status" value="1"/>
</dbReference>
<name>A0AAW8DUX5_9BURK</name>
<dbReference type="RefSeq" id="WP_307636778.1">
    <property type="nucleotide sequence ID" value="NZ_JAUSRR010000003.1"/>
</dbReference>
<organism evidence="1 2">
    <name type="scientific">Variovorax boronicumulans</name>
    <dbReference type="NCBI Taxonomy" id="436515"/>
    <lineage>
        <taxon>Bacteria</taxon>
        <taxon>Pseudomonadati</taxon>
        <taxon>Pseudomonadota</taxon>
        <taxon>Betaproteobacteria</taxon>
        <taxon>Burkholderiales</taxon>
        <taxon>Comamonadaceae</taxon>
        <taxon>Variovorax</taxon>
    </lineage>
</organism>
<dbReference type="AlphaFoldDB" id="A0AAW8DUX5"/>
<proteinExistence type="predicted"/>
<dbReference type="InterPro" id="IPR038743">
    <property type="entry name" value="YjgH-like"/>
</dbReference>